<name>J9G787_9ZZZZ</name>
<dbReference type="GO" id="GO:0005524">
    <property type="term" value="F:ATP binding"/>
    <property type="evidence" value="ECO:0007669"/>
    <property type="project" value="UniProtKB-KW"/>
</dbReference>
<proteinExistence type="predicted"/>
<dbReference type="Gene3D" id="3.40.50.300">
    <property type="entry name" value="P-loop containing nucleotide triphosphate hydrolases"/>
    <property type="match status" value="1"/>
</dbReference>
<dbReference type="PANTHER" id="PTHR43394">
    <property type="entry name" value="ATP-DEPENDENT PERMEASE MDL1, MITOCHONDRIAL"/>
    <property type="match status" value="1"/>
</dbReference>
<feature type="transmembrane region" description="Helical" evidence="5">
    <location>
        <begin position="122"/>
        <end position="143"/>
    </location>
</feature>
<dbReference type="Pfam" id="PF00664">
    <property type="entry name" value="ABC_membrane"/>
    <property type="match status" value="1"/>
</dbReference>
<dbReference type="InterPro" id="IPR003439">
    <property type="entry name" value="ABC_transporter-like_ATP-bd"/>
</dbReference>
<dbReference type="InterPro" id="IPR027417">
    <property type="entry name" value="P-loop_NTPase"/>
</dbReference>
<dbReference type="InterPro" id="IPR036640">
    <property type="entry name" value="ABC1_TM_sf"/>
</dbReference>
<keyword evidence="7" id="KW-0067">ATP-binding</keyword>
<dbReference type="Gene3D" id="1.20.1560.10">
    <property type="entry name" value="ABC transporter type 1, transmembrane domain"/>
    <property type="match status" value="1"/>
</dbReference>
<feature type="transmembrane region" description="Helical" evidence="5">
    <location>
        <begin position="12"/>
        <end position="29"/>
    </location>
</feature>
<dbReference type="GO" id="GO:0016887">
    <property type="term" value="F:ATP hydrolysis activity"/>
    <property type="evidence" value="ECO:0007669"/>
    <property type="project" value="InterPro"/>
</dbReference>
<evidence type="ECO:0000313" key="7">
    <source>
        <dbReference type="EMBL" id="EJX03092.1"/>
    </source>
</evidence>
<dbReference type="PROSITE" id="PS50929">
    <property type="entry name" value="ABC_TM1F"/>
    <property type="match status" value="1"/>
</dbReference>
<feature type="domain" description="ABC transmembrane type-1" evidence="6">
    <location>
        <begin position="1"/>
        <end position="178"/>
    </location>
</feature>
<feature type="transmembrane region" description="Helical" evidence="5">
    <location>
        <begin position="155"/>
        <end position="176"/>
    </location>
</feature>
<keyword evidence="4 5" id="KW-0472">Membrane</keyword>
<evidence type="ECO:0000256" key="1">
    <source>
        <dbReference type="ARBA" id="ARBA00004141"/>
    </source>
</evidence>
<dbReference type="EMBL" id="AMCI01002303">
    <property type="protein sequence ID" value="EJX03092.1"/>
    <property type="molecule type" value="Genomic_DNA"/>
</dbReference>
<dbReference type="CDD" id="cd18548">
    <property type="entry name" value="ABC_6TM_Tm287_like"/>
    <property type="match status" value="1"/>
</dbReference>
<sequence length="311" mass="34641">MQVRGLLSMGLRTMFYAPIIGIGGTIMALSKSPSMAWIIALAGVLIFGVIIVMFAVAMPKFKIMQKLVDKLNLVSRENLSGMMVIRAFATQKFEEERFDKANKTLADNNLFVYRAMATMMPIMMLVMNAVSLLIVWVGGHQIAQSTMQVGDMMAFIQYTMQIIMSFLMISMVFVMVPRAAVSANRIAEVLDCHSIVEDVAEPEHLPKDVKGVIEFKDVSFCYDGAGENVLEHISFTARPGETTAFIGSTGSGKSTLVNLIPRFHDVTSGSICLDGVDIKNTAPERAERKNRLCTPERRTFQWRYTFKSPLR</sequence>
<dbReference type="AlphaFoldDB" id="J9G787"/>
<gene>
    <name evidence="7" type="ORF">EVA_08803</name>
</gene>
<dbReference type="InterPro" id="IPR039421">
    <property type="entry name" value="Type_1_exporter"/>
</dbReference>
<dbReference type="PANTHER" id="PTHR43394:SF1">
    <property type="entry name" value="ATP-BINDING CASSETTE SUB-FAMILY B MEMBER 10, MITOCHONDRIAL"/>
    <property type="match status" value="1"/>
</dbReference>
<evidence type="ECO:0000256" key="5">
    <source>
        <dbReference type="SAM" id="Phobius"/>
    </source>
</evidence>
<dbReference type="InterPro" id="IPR011527">
    <property type="entry name" value="ABC1_TM_dom"/>
</dbReference>
<dbReference type="GO" id="GO:0016020">
    <property type="term" value="C:membrane"/>
    <property type="evidence" value="ECO:0007669"/>
    <property type="project" value="UniProtKB-SubCell"/>
</dbReference>
<protein>
    <submittedName>
        <fullName evidence="7">ABC transporter, ATP-binding/permease protein</fullName>
    </submittedName>
</protein>
<keyword evidence="3 5" id="KW-1133">Transmembrane helix</keyword>
<dbReference type="SUPFAM" id="SSF90123">
    <property type="entry name" value="ABC transporter transmembrane region"/>
    <property type="match status" value="1"/>
</dbReference>
<accession>J9G787</accession>
<dbReference type="SUPFAM" id="SSF52540">
    <property type="entry name" value="P-loop containing nucleoside triphosphate hydrolases"/>
    <property type="match status" value="1"/>
</dbReference>
<keyword evidence="2 5" id="KW-0812">Transmembrane</keyword>
<evidence type="ECO:0000256" key="3">
    <source>
        <dbReference type="ARBA" id="ARBA00022989"/>
    </source>
</evidence>
<dbReference type="GO" id="GO:0015421">
    <property type="term" value="F:ABC-type oligopeptide transporter activity"/>
    <property type="evidence" value="ECO:0007669"/>
    <property type="project" value="TreeGrafter"/>
</dbReference>
<comment type="caution">
    <text evidence="7">The sequence shown here is derived from an EMBL/GenBank/DDBJ whole genome shotgun (WGS) entry which is preliminary data.</text>
</comment>
<evidence type="ECO:0000256" key="4">
    <source>
        <dbReference type="ARBA" id="ARBA00023136"/>
    </source>
</evidence>
<evidence type="ECO:0000256" key="2">
    <source>
        <dbReference type="ARBA" id="ARBA00022692"/>
    </source>
</evidence>
<reference evidence="7" key="1">
    <citation type="journal article" date="2012" name="PLoS ONE">
        <title>Gene sets for utilization of primary and secondary nutrition supplies in the distal gut of endangered iberian lynx.</title>
        <authorList>
            <person name="Alcaide M."/>
            <person name="Messina E."/>
            <person name="Richter M."/>
            <person name="Bargiela R."/>
            <person name="Peplies J."/>
            <person name="Huws S.A."/>
            <person name="Newbold C.J."/>
            <person name="Golyshin P.N."/>
            <person name="Simon M.A."/>
            <person name="Lopez G."/>
            <person name="Yakimov M.M."/>
            <person name="Ferrer M."/>
        </authorList>
    </citation>
    <scope>NUCLEOTIDE SEQUENCE</scope>
</reference>
<comment type="subcellular location">
    <subcellularLocation>
        <location evidence="1">Membrane</location>
        <topology evidence="1">Multi-pass membrane protein</topology>
    </subcellularLocation>
</comment>
<evidence type="ECO:0000259" key="6">
    <source>
        <dbReference type="PROSITE" id="PS50929"/>
    </source>
</evidence>
<keyword evidence="7" id="KW-0547">Nucleotide-binding</keyword>
<organism evidence="7">
    <name type="scientific">gut metagenome</name>
    <dbReference type="NCBI Taxonomy" id="749906"/>
    <lineage>
        <taxon>unclassified sequences</taxon>
        <taxon>metagenomes</taxon>
        <taxon>organismal metagenomes</taxon>
    </lineage>
</organism>
<dbReference type="Pfam" id="PF00005">
    <property type="entry name" value="ABC_tran"/>
    <property type="match status" value="1"/>
</dbReference>
<feature type="transmembrane region" description="Helical" evidence="5">
    <location>
        <begin position="35"/>
        <end position="57"/>
    </location>
</feature>